<dbReference type="Gene3D" id="3.30.200.20">
    <property type="entry name" value="Phosphorylase Kinase, domain 1"/>
    <property type="match status" value="1"/>
</dbReference>
<keyword evidence="6" id="KW-0067">ATP-binding</keyword>
<dbReference type="Gene3D" id="1.10.510.10">
    <property type="entry name" value="Transferase(Phosphotransferase) domain 1"/>
    <property type="match status" value="1"/>
</dbReference>
<protein>
    <submittedName>
        <fullName evidence="8">MYLK3 kinase</fullName>
    </submittedName>
</protein>
<keyword evidence="5 8" id="KW-0418">Kinase</keyword>
<keyword evidence="3" id="KW-0808">Transferase</keyword>
<dbReference type="Proteomes" id="UP001166093">
    <property type="component" value="Unassembled WGS sequence"/>
</dbReference>
<dbReference type="InterPro" id="IPR000719">
    <property type="entry name" value="Prot_kinase_dom"/>
</dbReference>
<evidence type="ECO:0000256" key="1">
    <source>
        <dbReference type="ARBA" id="ARBA00006692"/>
    </source>
</evidence>
<proteinExistence type="inferred from homology"/>
<gene>
    <name evidence="8" type="primary">Mylk3_0</name>
    <name evidence="8" type="ORF">GTO93_0013021</name>
</gene>
<evidence type="ECO:0000313" key="9">
    <source>
        <dbReference type="Proteomes" id="UP001166093"/>
    </source>
</evidence>
<feature type="non-terminal residue" evidence="8">
    <location>
        <position position="316"/>
    </location>
</feature>
<dbReference type="EMBL" id="JAAWVQ010020055">
    <property type="protein sequence ID" value="MBN3272424.1"/>
    <property type="molecule type" value="Genomic_DNA"/>
</dbReference>
<accession>A0ABS2XDU5</accession>
<evidence type="ECO:0000256" key="5">
    <source>
        <dbReference type="ARBA" id="ARBA00022777"/>
    </source>
</evidence>
<dbReference type="PROSITE" id="PS00108">
    <property type="entry name" value="PROTEIN_KINASE_ST"/>
    <property type="match status" value="1"/>
</dbReference>
<comment type="similarity">
    <text evidence="1">Belongs to the protein kinase superfamily. CAMK Ser/Thr protein kinase family.</text>
</comment>
<evidence type="ECO:0000256" key="4">
    <source>
        <dbReference type="ARBA" id="ARBA00022741"/>
    </source>
</evidence>
<dbReference type="PROSITE" id="PS50011">
    <property type="entry name" value="PROTEIN_KINASE_DOM"/>
    <property type="match status" value="1"/>
</dbReference>
<dbReference type="PANTHER" id="PTHR24342:SF20">
    <property type="entry name" value="MYOSIN LIGHT CHAIN KINASE, SMOOTH MUSCLE"/>
    <property type="match status" value="1"/>
</dbReference>
<dbReference type="PANTHER" id="PTHR24342">
    <property type="entry name" value="SERINE/THREONINE-PROTEIN KINASE 17"/>
    <property type="match status" value="1"/>
</dbReference>
<evidence type="ECO:0000259" key="7">
    <source>
        <dbReference type="PROSITE" id="PS50011"/>
    </source>
</evidence>
<name>A0ABS2XDU5_POLSP</name>
<evidence type="ECO:0000256" key="3">
    <source>
        <dbReference type="ARBA" id="ARBA00022679"/>
    </source>
</evidence>
<keyword evidence="4" id="KW-0547">Nucleotide-binding</keyword>
<dbReference type="SMART" id="SM00220">
    <property type="entry name" value="S_TKc"/>
    <property type="match status" value="1"/>
</dbReference>
<evidence type="ECO:0000256" key="6">
    <source>
        <dbReference type="ARBA" id="ARBA00022840"/>
    </source>
</evidence>
<keyword evidence="2" id="KW-0723">Serine/threonine-protein kinase</keyword>
<organism evidence="8 9">
    <name type="scientific">Polyodon spathula</name>
    <name type="common">North American paddlefish</name>
    <name type="synonym">Squalus spathula</name>
    <dbReference type="NCBI Taxonomy" id="7913"/>
    <lineage>
        <taxon>Eukaryota</taxon>
        <taxon>Metazoa</taxon>
        <taxon>Chordata</taxon>
        <taxon>Craniata</taxon>
        <taxon>Vertebrata</taxon>
        <taxon>Euteleostomi</taxon>
        <taxon>Actinopterygii</taxon>
        <taxon>Chondrostei</taxon>
        <taxon>Acipenseriformes</taxon>
        <taxon>Polyodontidae</taxon>
        <taxon>Polyodon</taxon>
    </lineage>
</organism>
<dbReference type="GO" id="GO:0016301">
    <property type="term" value="F:kinase activity"/>
    <property type="evidence" value="ECO:0007669"/>
    <property type="project" value="UniProtKB-KW"/>
</dbReference>
<dbReference type="SUPFAM" id="SSF56112">
    <property type="entry name" value="Protein kinase-like (PK-like)"/>
    <property type="match status" value="1"/>
</dbReference>
<reference evidence="8" key="1">
    <citation type="journal article" date="2021" name="Cell">
        <title>Tracing the genetic footprints of vertebrate landing in non-teleost ray-finned fishes.</title>
        <authorList>
            <person name="Bi X."/>
            <person name="Wang K."/>
            <person name="Yang L."/>
            <person name="Pan H."/>
            <person name="Jiang H."/>
            <person name="Wei Q."/>
            <person name="Fang M."/>
            <person name="Yu H."/>
            <person name="Zhu C."/>
            <person name="Cai Y."/>
            <person name="He Y."/>
            <person name="Gan X."/>
            <person name="Zeng H."/>
            <person name="Yu D."/>
            <person name="Zhu Y."/>
            <person name="Jiang H."/>
            <person name="Qiu Q."/>
            <person name="Yang H."/>
            <person name="Zhang Y.E."/>
            <person name="Wang W."/>
            <person name="Zhu M."/>
            <person name="He S."/>
            <person name="Zhang G."/>
        </authorList>
    </citation>
    <scope>NUCLEOTIDE SEQUENCE</scope>
    <source>
        <strain evidence="8">Pddl_001</strain>
    </source>
</reference>
<dbReference type="InterPro" id="IPR008271">
    <property type="entry name" value="Ser/Thr_kinase_AS"/>
</dbReference>
<evidence type="ECO:0000313" key="8">
    <source>
        <dbReference type="EMBL" id="MBN3272424.1"/>
    </source>
</evidence>
<sequence length="316" mass="36388">MVVIGVRNYNGLFYDVFFFAFLSLIKDEVKNEICVMNQLNHANLIQLYDAFESKNNLTLIMEYIGGGELFDRIIDNYQLTELDAIVFTKQICEGVQYLHQQYILHLDLKPENILCVNRTGNQIKIIDFGLARRYRPREKLKVNFGTPEFLAPEVVNYDFVSFPTDMWSVGVITYMLLSGMSPFLGDNDTDTMNNILQGSCEFDSDSFENVSAEAKDFISRLLVSEKCSRMSATGCLKHDWLNNLAEKAKRCQVLLKSQLRLQSYLAHRQWKVMCSVSGQLVFENVIFAVFDFAVMQNKWMTDLKSQKDILANTIQC</sequence>
<dbReference type="InterPro" id="IPR011009">
    <property type="entry name" value="Kinase-like_dom_sf"/>
</dbReference>
<keyword evidence="9" id="KW-1185">Reference proteome</keyword>
<comment type="caution">
    <text evidence="8">The sequence shown here is derived from an EMBL/GenBank/DDBJ whole genome shotgun (WGS) entry which is preliminary data.</text>
</comment>
<evidence type="ECO:0000256" key="2">
    <source>
        <dbReference type="ARBA" id="ARBA00022527"/>
    </source>
</evidence>
<feature type="non-terminal residue" evidence="8">
    <location>
        <position position="1"/>
    </location>
</feature>
<dbReference type="Pfam" id="PF00069">
    <property type="entry name" value="Pkinase"/>
    <property type="match status" value="1"/>
</dbReference>
<feature type="domain" description="Protein kinase" evidence="7">
    <location>
        <begin position="1"/>
        <end position="241"/>
    </location>
</feature>